<name>A0A7R9QVV4_9ACAR</name>
<comment type="subcellular location">
    <subcellularLocation>
        <location evidence="1">Membrane</location>
        <topology evidence="1">Multi-pass membrane protein</topology>
    </subcellularLocation>
</comment>
<dbReference type="GO" id="GO:0005886">
    <property type="term" value="C:plasma membrane"/>
    <property type="evidence" value="ECO:0007669"/>
    <property type="project" value="TreeGrafter"/>
</dbReference>
<dbReference type="InterPro" id="IPR003712">
    <property type="entry name" value="Cyanate_lyase_C"/>
</dbReference>
<evidence type="ECO:0000256" key="2">
    <source>
        <dbReference type="ARBA" id="ARBA00007193"/>
    </source>
</evidence>
<dbReference type="PRINTS" id="PR01693">
    <property type="entry name" value="CYANASE"/>
</dbReference>
<feature type="domain" description="Cyanate lyase C-terminal" evidence="14">
    <location>
        <begin position="657"/>
        <end position="694"/>
    </location>
</feature>
<dbReference type="GO" id="GO:0015280">
    <property type="term" value="F:ligand-gated sodium channel activity"/>
    <property type="evidence" value="ECO:0007669"/>
    <property type="project" value="TreeGrafter"/>
</dbReference>
<organism evidence="15">
    <name type="scientific">Oppiella nova</name>
    <dbReference type="NCBI Taxonomy" id="334625"/>
    <lineage>
        <taxon>Eukaryota</taxon>
        <taxon>Metazoa</taxon>
        <taxon>Ecdysozoa</taxon>
        <taxon>Arthropoda</taxon>
        <taxon>Chelicerata</taxon>
        <taxon>Arachnida</taxon>
        <taxon>Acari</taxon>
        <taxon>Acariformes</taxon>
        <taxon>Sarcoptiformes</taxon>
        <taxon>Oribatida</taxon>
        <taxon>Brachypylina</taxon>
        <taxon>Oppioidea</taxon>
        <taxon>Oppiidae</taxon>
        <taxon>Oppiella</taxon>
    </lineage>
</organism>
<protein>
    <recommendedName>
        <fullName evidence="14">Cyanate lyase C-terminal domain-containing protein</fullName>
    </recommendedName>
</protein>
<evidence type="ECO:0000259" key="14">
    <source>
        <dbReference type="Pfam" id="PF02560"/>
    </source>
</evidence>
<evidence type="ECO:0000256" key="4">
    <source>
        <dbReference type="ARBA" id="ARBA00022461"/>
    </source>
</evidence>
<gene>
    <name evidence="15" type="ORF">ONB1V03_LOCUS16952</name>
</gene>
<evidence type="ECO:0000256" key="8">
    <source>
        <dbReference type="ARBA" id="ARBA00023065"/>
    </source>
</evidence>
<dbReference type="PANTHER" id="PTHR11690">
    <property type="entry name" value="AMILORIDE-SENSITIVE SODIUM CHANNEL-RELATED"/>
    <property type="match status" value="1"/>
</dbReference>
<evidence type="ECO:0000256" key="3">
    <source>
        <dbReference type="ARBA" id="ARBA00022448"/>
    </source>
</evidence>
<dbReference type="OrthoDB" id="10019422at2759"/>
<evidence type="ECO:0000256" key="5">
    <source>
        <dbReference type="ARBA" id="ARBA00022692"/>
    </source>
</evidence>
<dbReference type="InterPro" id="IPR036581">
    <property type="entry name" value="Cyanate_lyase_C_sf"/>
</dbReference>
<feature type="non-terminal residue" evidence="15">
    <location>
        <position position="695"/>
    </location>
</feature>
<keyword evidence="4 12" id="KW-0894">Sodium channel</keyword>
<evidence type="ECO:0000256" key="12">
    <source>
        <dbReference type="RuleBase" id="RU000679"/>
    </source>
</evidence>
<dbReference type="AlphaFoldDB" id="A0A7R9QVV4"/>
<evidence type="ECO:0000256" key="9">
    <source>
        <dbReference type="ARBA" id="ARBA00023136"/>
    </source>
</evidence>
<keyword evidence="5 12" id="KW-0812">Transmembrane</keyword>
<keyword evidence="10 12" id="KW-0739">Sodium transport</keyword>
<evidence type="ECO:0000256" key="10">
    <source>
        <dbReference type="ARBA" id="ARBA00023201"/>
    </source>
</evidence>
<accession>A0A7R9QVV4</accession>
<keyword evidence="3 12" id="KW-0813">Transport</keyword>
<evidence type="ECO:0000256" key="1">
    <source>
        <dbReference type="ARBA" id="ARBA00004141"/>
    </source>
</evidence>
<reference evidence="15" key="1">
    <citation type="submission" date="2020-11" db="EMBL/GenBank/DDBJ databases">
        <authorList>
            <person name="Tran Van P."/>
        </authorList>
    </citation>
    <scope>NUCLEOTIDE SEQUENCE</scope>
</reference>
<sequence>MASPTVPVVNDYPVYHDDYHRRYNNAFGFEPKKSTQTLSPIIVFRNESNAKFAKHSTPSLLSCCGADAKNHFLTVRNLLKVVFIMFCVGMCFYQTVDIFKKYSSFPMDVNVVVEEMKLLQLPAITVCNNNVVKRELLFEKFPNLQKETNISVINERKSFQSFVTHLPSNQMKKLENFTKHWIAKTPLNEVLELAPTLKDFVDVMECDTQYDPDGDDAVAKKLKCVDIDVITSLQKNGICFTYFHKMAKHVRPKPRACVQLGTCLIPFAAKKEPFFDTNEIIRFELDFQPKEYTNQELPISGRIAIHDNTEIGNSLSNSYNLQPGFYYQFYIKRQSTQMLRKPFATNCFDYVAEEGQRLNQTQDFASIPLSRKVCPVVGLYSHSLTARSLTAMRVRLYVECFCWPPELPYVRNNGLDVNRSLPWCQWRFEEETTIGVPFTAQNLYGMCWDKKARLKCAMQCQPSCWTDHYELSVQKLQFEYYGRAGWDSEDAELMNTMAVVSIRYWTTEHTIHKYSPMFAILDMVCYVGGLVSMYTGISLIAIYDFFILSLFIIKKKGLKTKSDAKVALLAAKRRQNLTFAEMADKLAANKVTKGMRGTPNLSLSSQVRLSAAIFGEQPFDKDTAARALQLLDLSDDRLLELMQERPEIRGQNEHFFGDPLIARLLEVIRVYGPTLKAIVEEENGNGIVSAVDCRL</sequence>
<dbReference type="EMBL" id="CAJPVJ010020069">
    <property type="protein sequence ID" value="CAG2177521.1"/>
    <property type="molecule type" value="Genomic_DNA"/>
</dbReference>
<keyword evidence="8 12" id="KW-0406">Ion transport</keyword>
<keyword evidence="6 13" id="KW-1133">Transmembrane helix</keyword>
<dbReference type="InterPro" id="IPR001873">
    <property type="entry name" value="ENaC"/>
</dbReference>
<dbReference type="EMBL" id="OC934894">
    <property type="protein sequence ID" value="CAD7660383.1"/>
    <property type="molecule type" value="Genomic_DNA"/>
</dbReference>
<dbReference type="Pfam" id="PF02560">
    <property type="entry name" value="Cyanate_lyase"/>
    <property type="match status" value="1"/>
</dbReference>
<evidence type="ECO:0000256" key="11">
    <source>
        <dbReference type="ARBA" id="ARBA00023303"/>
    </source>
</evidence>
<comment type="similarity">
    <text evidence="2 12">Belongs to the amiloride-sensitive sodium channel (TC 1.A.6) family.</text>
</comment>
<evidence type="ECO:0000256" key="13">
    <source>
        <dbReference type="SAM" id="Phobius"/>
    </source>
</evidence>
<dbReference type="Gene3D" id="3.30.1160.10">
    <property type="entry name" value="Cyanate lyase, C-terminal domain"/>
    <property type="match status" value="1"/>
</dbReference>
<evidence type="ECO:0000313" key="15">
    <source>
        <dbReference type="EMBL" id="CAD7660383.1"/>
    </source>
</evidence>
<feature type="transmembrane region" description="Helical" evidence="13">
    <location>
        <begin position="526"/>
        <end position="553"/>
    </location>
</feature>
<keyword evidence="7" id="KW-0915">Sodium</keyword>
<dbReference type="GO" id="GO:0008824">
    <property type="term" value="F:cyanate hydratase activity"/>
    <property type="evidence" value="ECO:0007669"/>
    <property type="project" value="InterPro"/>
</dbReference>
<dbReference type="PANTHER" id="PTHR11690:SF299">
    <property type="entry name" value="PICKPOCKET 20, ISOFORM A"/>
    <property type="match status" value="1"/>
</dbReference>
<keyword evidence="9 13" id="KW-0472">Membrane</keyword>
<keyword evidence="11 12" id="KW-0407">Ion channel</keyword>
<dbReference type="SUPFAM" id="SSF55234">
    <property type="entry name" value="Cyanase C-terminal domain"/>
    <property type="match status" value="1"/>
</dbReference>
<dbReference type="Pfam" id="PF00858">
    <property type="entry name" value="ASC"/>
    <property type="match status" value="1"/>
</dbReference>
<proteinExistence type="inferred from homology"/>
<dbReference type="InterPro" id="IPR008076">
    <property type="entry name" value="Cyanase"/>
</dbReference>
<evidence type="ECO:0000313" key="16">
    <source>
        <dbReference type="Proteomes" id="UP000728032"/>
    </source>
</evidence>
<keyword evidence="16" id="KW-1185">Reference proteome</keyword>
<evidence type="ECO:0000256" key="7">
    <source>
        <dbReference type="ARBA" id="ARBA00023053"/>
    </source>
</evidence>
<evidence type="ECO:0000256" key="6">
    <source>
        <dbReference type="ARBA" id="ARBA00022989"/>
    </source>
</evidence>
<dbReference type="Proteomes" id="UP000728032">
    <property type="component" value="Unassembled WGS sequence"/>
</dbReference>